<organism evidence="2 3">
    <name type="scientific">Tritrichomonas foetus</name>
    <dbReference type="NCBI Taxonomy" id="1144522"/>
    <lineage>
        <taxon>Eukaryota</taxon>
        <taxon>Metamonada</taxon>
        <taxon>Parabasalia</taxon>
        <taxon>Tritrichomonadida</taxon>
        <taxon>Tritrichomonadidae</taxon>
        <taxon>Tritrichomonas</taxon>
    </lineage>
</organism>
<evidence type="ECO:0000259" key="1">
    <source>
        <dbReference type="Pfam" id="PF00249"/>
    </source>
</evidence>
<keyword evidence="3" id="KW-1185">Reference proteome</keyword>
<protein>
    <recommendedName>
        <fullName evidence="1">Myb-like domain-containing protein</fullName>
    </recommendedName>
</protein>
<dbReference type="AlphaFoldDB" id="A0A1J4K493"/>
<dbReference type="Proteomes" id="UP000179807">
    <property type="component" value="Unassembled WGS sequence"/>
</dbReference>
<dbReference type="Pfam" id="PF00249">
    <property type="entry name" value="Myb_DNA-binding"/>
    <property type="match status" value="1"/>
</dbReference>
<sequence length="247" mass="28642">MNQMNPNPHPENYVFFPAYLSGQPHVIQQIPTNYVQNASYFPVVQQMIIPMAQYVQIPPNKPLNPIQKKPMKRAMPEYQPFTPEEDQQIMNLVQSHGPHYDLIANTLNERAPSSVHNRIIELQRGFPIPSIQSLKNPRKNIFRSENESCFLRYVSKPEKNNAQSENQDFVNSFKIVTVEEEENKNQNTKNIKNYKSNSHSNDLIHDETIKKLEDGINLAINKMESENEKKNVVFHFASPNNNIILEC</sequence>
<dbReference type="InterPro" id="IPR001005">
    <property type="entry name" value="SANT/Myb"/>
</dbReference>
<dbReference type="EMBL" id="MLAK01000749">
    <property type="protein sequence ID" value="OHT05664.1"/>
    <property type="molecule type" value="Genomic_DNA"/>
</dbReference>
<dbReference type="CDD" id="cd00167">
    <property type="entry name" value="SANT"/>
    <property type="match status" value="1"/>
</dbReference>
<gene>
    <name evidence="2" type="ORF">TRFO_05774</name>
</gene>
<accession>A0A1J4K493</accession>
<evidence type="ECO:0000313" key="3">
    <source>
        <dbReference type="Proteomes" id="UP000179807"/>
    </source>
</evidence>
<comment type="caution">
    <text evidence="2">The sequence shown here is derived from an EMBL/GenBank/DDBJ whole genome shotgun (WGS) entry which is preliminary data.</text>
</comment>
<dbReference type="GeneID" id="94827409"/>
<reference evidence="2" key="1">
    <citation type="submission" date="2016-10" db="EMBL/GenBank/DDBJ databases">
        <authorList>
            <person name="Benchimol M."/>
            <person name="Almeida L.G."/>
            <person name="Vasconcelos A.T."/>
            <person name="Perreira-Neves A."/>
            <person name="Rosa I.A."/>
            <person name="Tasca T."/>
            <person name="Bogo M.R."/>
            <person name="de Souza W."/>
        </authorList>
    </citation>
    <scope>NUCLEOTIDE SEQUENCE [LARGE SCALE GENOMIC DNA]</scope>
    <source>
        <strain evidence="2">K</strain>
    </source>
</reference>
<dbReference type="VEuPathDB" id="TrichDB:TRFO_05774"/>
<dbReference type="Gene3D" id="1.10.10.60">
    <property type="entry name" value="Homeodomain-like"/>
    <property type="match status" value="1"/>
</dbReference>
<proteinExistence type="predicted"/>
<name>A0A1J4K493_9EUKA</name>
<dbReference type="SUPFAM" id="SSF46689">
    <property type="entry name" value="Homeodomain-like"/>
    <property type="match status" value="1"/>
</dbReference>
<dbReference type="InterPro" id="IPR009057">
    <property type="entry name" value="Homeodomain-like_sf"/>
</dbReference>
<evidence type="ECO:0000313" key="2">
    <source>
        <dbReference type="EMBL" id="OHT05664.1"/>
    </source>
</evidence>
<dbReference type="RefSeq" id="XP_068358800.1">
    <property type="nucleotide sequence ID" value="XM_068492705.1"/>
</dbReference>
<feature type="domain" description="Myb-like" evidence="1">
    <location>
        <begin position="79"/>
        <end position="118"/>
    </location>
</feature>